<evidence type="ECO:0000313" key="9">
    <source>
        <dbReference type="Proteomes" id="UP000604730"/>
    </source>
</evidence>
<feature type="binding site" evidence="7">
    <location>
        <position position="14"/>
    </location>
    <ligand>
        <name>tRNA</name>
        <dbReference type="ChEBI" id="CHEBI:17843"/>
    </ligand>
</feature>
<feature type="site" description="Stabilizes the basic form of H active site to accept a proton" evidence="7">
    <location>
        <position position="92"/>
    </location>
</feature>
<dbReference type="InterPro" id="IPR001328">
    <property type="entry name" value="Pept_tRNA_hydro"/>
</dbReference>
<evidence type="ECO:0000256" key="4">
    <source>
        <dbReference type="ARBA" id="ARBA00022884"/>
    </source>
</evidence>
<comment type="caution">
    <text evidence="8">The sequence shown here is derived from an EMBL/GenBank/DDBJ whole genome shotgun (WGS) entry which is preliminary data.</text>
</comment>
<dbReference type="Proteomes" id="UP000604730">
    <property type="component" value="Unassembled WGS sequence"/>
</dbReference>
<keyword evidence="3 7" id="KW-0378">Hydrolase</keyword>
<dbReference type="EC" id="3.1.1.29" evidence="1 7"/>
<evidence type="ECO:0000256" key="3">
    <source>
        <dbReference type="ARBA" id="ARBA00022801"/>
    </source>
</evidence>
<dbReference type="GO" id="GO:0004045">
    <property type="term" value="F:peptidyl-tRNA hydrolase activity"/>
    <property type="evidence" value="ECO:0007669"/>
    <property type="project" value="UniProtKB-EC"/>
</dbReference>
<evidence type="ECO:0000256" key="1">
    <source>
        <dbReference type="ARBA" id="ARBA00013260"/>
    </source>
</evidence>
<accession>A0ABS1J2S4</accession>
<comment type="subunit">
    <text evidence="7">Monomer.</text>
</comment>
<dbReference type="InterPro" id="IPR018171">
    <property type="entry name" value="Pept_tRNA_hydro_CS"/>
</dbReference>
<evidence type="ECO:0000256" key="7">
    <source>
        <dbReference type="HAMAP-Rule" id="MF_00083"/>
    </source>
</evidence>
<organism evidence="8 9">
    <name type="scientific">Catonella massiliensis</name>
    <dbReference type="NCBI Taxonomy" id="2799636"/>
    <lineage>
        <taxon>Bacteria</taxon>
        <taxon>Bacillati</taxon>
        <taxon>Bacillota</taxon>
        <taxon>Clostridia</taxon>
        <taxon>Lachnospirales</taxon>
        <taxon>Lachnospiraceae</taxon>
        <taxon>Catonella</taxon>
    </lineage>
</organism>
<comment type="similarity">
    <text evidence="5 7">Belongs to the PTH family.</text>
</comment>
<feature type="binding site" evidence="7">
    <location>
        <position position="66"/>
    </location>
    <ligand>
        <name>tRNA</name>
        <dbReference type="ChEBI" id="CHEBI:17843"/>
    </ligand>
</feature>
<feature type="binding site" evidence="7">
    <location>
        <position position="113"/>
    </location>
    <ligand>
        <name>tRNA</name>
        <dbReference type="ChEBI" id="CHEBI:17843"/>
    </ligand>
</feature>
<proteinExistence type="inferred from homology"/>
<comment type="subcellular location">
    <subcellularLocation>
        <location evidence="7">Cytoplasm</location>
    </subcellularLocation>
</comment>
<feature type="active site" description="Proton acceptor" evidence="7">
    <location>
        <position position="19"/>
    </location>
</feature>
<dbReference type="Pfam" id="PF01195">
    <property type="entry name" value="Pept_tRNA_hydro"/>
    <property type="match status" value="1"/>
</dbReference>
<dbReference type="PROSITE" id="PS01196">
    <property type="entry name" value="PEPT_TRNA_HYDROL_2"/>
    <property type="match status" value="1"/>
</dbReference>
<feature type="binding site" evidence="7">
    <location>
        <position position="64"/>
    </location>
    <ligand>
        <name>tRNA</name>
        <dbReference type="ChEBI" id="CHEBI:17843"/>
    </ligand>
</feature>
<gene>
    <name evidence="7" type="primary">pth</name>
    <name evidence="8" type="ORF">JJN12_11775</name>
</gene>
<comment type="function">
    <text evidence="7">Hydrolyzes ribosome-free peptidyl-tRNAs (with 1 or more amino acids incorporated), which drop off the ribosome during protein synthesis, or as a result of ribosome stalling.</text>
</comment>
<keyword evidence="9" id="KW-1185">Reference proteome</keyword>
<reference evidence="8 9" key="1">
    <citation type="submission" date="2021-01" db="EMBL/GenBank/DDBJ databases">
        <title>Isolation and description of Catonella massiliensis sp. nov., a novel Catonella species, isolated from a stable periodontitis subject.</title>
        <authorList>
            <person name="Antezack A."/>
            <person name="Boxberger M."/>
            <person name="La Scola B."/>
            <person name="Monnet-Corti V."/>
        </authorList>
    </citation>
    <scope>NUCLEOTIDE SEQUENCE [LARGE SCALE GENOMIC DNA]</scope>
    <source>
        <strain evidence="8 9">Marseille-Q4567</strain>
    </source>
</reference>
<dbReference type="PANTHER" id="PTHR17224:SF1">
    <property type="entry name" value="PEPTIDYL-TRNA HYDROLASE"/>
    <property type="match status" value="1"/>
</dbReference>
<evidence type="ECO:0000256" key="6">
    <source>
        <dbReference type="ARBA" id="ARBA00050038"/>
    </source>
</evidence>
<evidence type="ECO:0000256" key="5">
    <source>
        <dbReference type="ARBA" id="ARBA00038063"/>
    </source>
</evidence>
<keyword evidence="2 7" id="KW-0820">tRNA-binding</keyword>
<evidence type="ECO:0000313" key="8">
    <source>
        <dbReference type="EMBL" id="MBK5898452.1"/>
    </source>
</evidence>
<keyword evidence="4 7" id="KW-0694">RNA-binding</keyword>
<name>A0ABS1J2S4_9FIRM</name>
<keyword evidence="7" id="KW-0963">Cytoplasm</keyword>
<protein>
    <recommendedName>
        <fullName evidence="6 7">Peptidyl-tRNA hydrolase</fullName>
        <shortName evidence="7">Pth</shortName>
        <ecNumber evidence="1 7">3.1.1.29</ecNumber>
    </recommendedName>
</protein>
<dbReference type="InterPro" id="IPR036416">
    <property type="entry name" value="Pept_tRNA_hydro_sf"/>
</dbReference>
<dbReference type="Gene3D" id="3.40.50.1470">
    <property type="entry name" value="Peptidyl-tRNA hydrolase"/>
    <property type="match status" value="1"/>
</dbReference>
<comment type="catalytic activity">
    <reaction evidence="7">
        <text>an N-acyl-L-alpha-aminoacyl-tRNA + H2O = an N-acyl-L-amino acid + a tRNA + H(+)</text>
        <dbReference type="Rhea" id="RHEA:54448"/>
        <dbReference type="Rhea" id="RHEA-COMP:10123"/>
        <dbReference type="Rhea" id="RHEA-COMP:13883"/>
        <dbReference type="ChEBI" id="CHEBI:15377"/>
        <dbReference type="ChEBI" id="CHEBI:15378"/>
        <dbReference type="ChEBI" id="CHEBI:59874"/>
        <dbReference type="ChEBI" id="CHEBI:78442"/>
        <dbReference type="ChEBI" id="CHEBI:138191"/>
        <dbReference type="EC" id="3.1.1.29"/>
    </reaction>
</comment>
<sequence>MYIIAGLGNPDRKYAGTRHNIGFDVITYLSDKYGISLSKTGFKSKLGQGFIEGEKVLLMKPQTYMNLSGEAVGEAVNFYKVDETTELIIIQDDIDLEPGNIRIRVKGSAGGHNGIKSIISHLGDNEFIRLKLGVGGKPQGGDLADHVLSGFDRDTEPLIRKVIENAGAAVLTIMKEGAEAAMNKYNGMKISV</sequence>
<comment type="function">
    <text evidence="7">Catalyzes the release of premature peptidyl moieties from peptidyl-tRNA molecules trapped in stalled 50S ribosomal subunits, and thus maintains levels of free tRNAs and 50S ribosomes.</text>
</comment>
<dbReference type="EMBL" id="JAEPRJ010000001">
    <property type="protein sequence ID" value="MBK5898452.1"/>
    <property type="molecule type" value="Genomic_DNA"/>
</dbReference>
<dbReference type="PANTHER" id="PTHR17224">
    <property type="entry name" value="PEPTIDYL-TRNA HYDROLASE"/>
    <property type="match status" value="1"/>
</dbReference>
<dbReference type="SUPFAM" id="SSF53178">
    <property type="entry name" value="Peptidyl-tRNA hydrolase-like"/>
    <property type="match status" value="1"/>
</dbReference>
<feature type="site" description="Discriminates between blocked and unblocked aminoacyl-tRNA" evidence="7">
    <location>
        <position position="9"/>
    </location>
</feature>
<dbReference type="CDD" id="cd00462">
    <property type="entry name" value="PTH"/>
    <property type="match status" value="1"/>
</dbReference>
<evidence type="ECO:0000256" key="2">
    <source>
        <dbReference type="ARBA" id="ARBA00022555"/>
    </source>
</evidence>
<dbReference type="RefSeq" id="WP_208429870.1">
    <property type="nucleotide sequence ID" value="NZ_JAEPRJ010000001.1"/>
</dbReference>
<dbReference type="NCBIfam" id="TIGR00447">
    <property type="entry name" value="pth"/>
    <property type="match status" value="1"/>
</dbReference>
<dbReference type="HAMAP" id="MF_00083">
    <property type="entry name" value="Pept_tRNA_hydro_bact"/>
    <property type="match status" value="1"/>
</dbReference>